<evidence type="ECO:0000259" key="1">
    <source>
        <dbReference type="Pfam" id="PF19259"/>
    </source>
</evidence>
<sequence>MEAKLDRIAEQLKALPLLSQVVEGHQHRLEELSKQIAVAAALVEDVKKEQAAAAASRAARIDGYSGGFFRLAKLKFPTFSGTFPRLWITKCTRYFEFYGMPMKMWVSWASMHMEGMAELWMMTYEKRHERDWGRFCEAVEERFGPYDHKQKLTALLDLRQEGIMTVSEYRDQFEERLYHAKLFDPVSSNCFDVALFIRGLREEIRDRMWQQTPATVDAAAQSALVQEALYNLEMQRAQRDPYKE</sequence>
<reference evidence="4" key="6">
    <citation type="journal article" date="2008" name="Nucleic Acids Res.">
        <title>The rice annotation project database (RAP-DB): 2008 update.</title>
        <authorList>
            <consortium name="The rice annotation project (RAP)"/>
        </authorList>
    </citation>
    <scope>GENOME REANNOTATION</scope>
    <source>
        <strain evidence="4">cv. Nipponbare</strain>
    </source>
</reference>
<dbReference type="Gramene" id="Os03t0300700-01">
    <property type="protein sequence ID" value="Os03t0300700-01"/>
    <property type="gene ID" value="Os03g0300700"/>
</dbReference>
<accession>A0A8J8XIQ0</accession>
<dbReference type="InterPro" id="IPR045358">
    <property type="entry name" value="Ty3_capsid"/>
</dbReference>
<gene>
    <name evidence="2" type="ordered locus">Os03g0300700</name>
    <name evidence="3" type="ORF">OsJ_10521</name>
</gene>
<dbReference type="Proteomes" id="UP000000763">
    <property type="component" value="Chromosome 3"/>
</dbReference>
<dbReference type="EMBL" id="CM000140">
    <property type="protein sequence ID" value="EAZ26618.1"/>
    <property type="molecule type" value="Genomic_DNA"/>
</dbReference>
<evidence type="ECO:0000313" key="2">
    <source>
        <dbReference type="EMBL" id="BAF11774.1"/>
    </source>
</evidence>
<dbReference type="OrthoDB" id="696502at2759"/>
<reference evidence="2" key="5">
    <citation type="journal article" date="2008" name="Nucleic Acids Res.">
        <title>The Rice Annotation Project Database (RAP-DB): 2008 update.</title>
        <authorList>
            <consortium name="The Rice Annotation Project (RAP)"/>
            <person name="Tanaka T."/>
            <person name="Antonio B.A."/>
            <person name="Kikuchi S."/>
            <person name="Matsumoto T."/>
            <person name="Nagamura Y."/>
            <person name="Numa H."/>
            <person name="Sakai H."/>
            <person name="Wu J."/>
            <person name="Itoh T."/>
            <person name="Sasaki T."/>
            <person name="Aono R."/>
            <person name="Fujii Y."/>
            <person name="Habara T."/>
            <person name="Harada E."/>
            <person name="Kanno M."/>
            <person name="Kawahara Y."/>
            <person name="Kawashima H."/>
            <person name="Kubooka H."/>
            <person name="Matsuya A."/>
            <person name="Nakaoka H."/>
            <person name="Saichi N."/>
            <person name="Sanbonmatsu R."/>
            <person name="Sato Y."/>
            <person name="Shinso Y."/>
            <person name="Suzuki M."/>
            <person name="Takeda J."/>
            <person name="Tanino M."/>
            <person name="Todokoro F."/>
            <person name="Yamaguchi K."/>
            <person name="Yamamoto N."/>
            <person name="Yamasaki C."/>
            <person name="Imanishi T."/>
            <person name="Okido T."/>
            <person name="Tada M."/>
            <person name="Ikeo K."/>
            <person name="Tateno Y."/>
            <person name="Gojobori T."/>
            <person name="Lin Y.C."/>
            <person name="Wei F.J."/>
            <person name="Hsing Y.I."/>
            <person name="Zhao Q."/>
            <person name="Han B."/>
            <person name="Kramer M.R."/>
            <person name="McCombie R.W."/>
            <person name="Lonsdale D."/>
            <person name="O'Donovan C.C."/>
            <person name="Whitfield E.J."/>
            <person name="Apweiler R."/>
            <person name="Koyanagi K.O."/>
            <person name="Khurana J.P."/>
            <person name="Raghuvanshi S."/>
            <person name="Singh N.K."/>
            <person name="Tyagi A.K."/>
            <person name="Haberer G."/>
            <person name="Fujisawa M."/>
            <person name="Hosokawa S."/>
            <person name="Ito Y."/>
            <person name="Ikawa H."/>
            <person name="Shibata M."/>
            <person name="Yamamoto M."/>
            <person name="Bruskiewich R.M."/>
            <person name="Hoen D.R."/>
            <person name="Bureau TE."/>
            <person name="Namiki N."/>
            <person name="Ohyanagi H."/>
            <person name="Sakai Y."/>
            <person name="Nobushima S."/>
            <person name="Sakata K."/>
            <person name="Barrero R.A."/>
            <person name="Sato Y."/>
            <person name="Souvorov A."/>
            <person name="Smith-White B."/>
            <person name="Tatusova T."/>
            <person name="An S."/>
            <person name="An G."/>
            <person name="OOta S."/>
            <person name="Fuks G."/>
            <person name="Messing J."/>
            <person name="Christie K.R."/>
            <person name="Lieberherr D."/>
            <person name="Kim H."/>
            <person name="Zuccolo A."/>
            <person name="Wing R.A."/>
            <person name="Nobuta K."/>
            <person name="Green P.J."/>
            <person name="Lu C."/>
            <person name="Meyers BC."/>
            <person name="Chaparro C."/>
            <person name="Piegu B."/>
            <person name="Panaud O."/>
            <person name="Echeverria M."/>
        </authorList>
    </citation>
    <scope>NUCLEOTIDE SEQUENCE</scope>
</reference>
<dbReference type="OMA" id="FPRLWIT"/>
<dbReference type="Pfam" id="PF19259">
    <property type="entry name" value="Ty3_capsid"/>
    <property type="match status" value="1"/>
</dbReference>
<accession>A3AH29</accession>
<reference evidence="2" key="3">
    <citation type="journal article" date="2006" name="Nucleic Acids Res.">
        <title>The Rice Annotation Project Database (RAP-DB): hub for Oryza sativa ssp. japonica genome information.</title>
        <authorList>
            <person name="Ohyanagi H."/>
            <person name="Tanaka T."/>
            <person name="Sakai H."/>
            <person name="Shigemoto Y."/>
            <person name="Yamaguchi K."/>
            <person name="Habara T."/>
            <person name="Fujii Y."/>
            <person name="Antonio B.A."/>
            <person name="Nagamura Y."/>
            <person name="Imanishi T."/>
            <person name="Ikeo K."/>
            <person name="Itoh T."/>
            <person name="Gojobori T."/>
            <person name="Sasaki T."/>
        </authorList>
    </citation>
    <scope>NUCLEOTIDE SEQUENCE</scope>
</reference>
<reference evidence="3" key="2">
    <citation type="journal article" date="2005" name="PLoS Biol.">
        <title>The genomes of Oryza sativa: a history of duplications.</title>
        <authorList>
            <person name="Yu J."/>
            <person name="Wang J."/>
            <person name="Lin W."/>
            <person name="Li S."/>
            <person name="Li H."/>
            <person name="Zhou J."/>
            <person name="Ni P."/>
            <person name="Dong W."/>
            <person name="Hu S."/>
            <person name="Zeng C."/>
            <person name="Zhang J."/>
            <person name="Zhang Y."/>
            <person name="Li R."/>
            <person name="Xu Z."/>
            <person name="Li S."/>
            <person name="Li X."/>
            <person name="Zheng H."/>
            <person name="Cong L."/>
            <person name="Lin L."/>
            <person name="Yin J."/>
            <person name="Geng J."/>
            <person name="Li G."/>
            <person name="Shi J."/>
            <person name="Liu J."/>
            <person name="Lv H."/>
            <person name="Li J."/>
            <person name="Wang J."/>
            <person name="Deng Y."/>
            <person name="Ran L."/>
            <person name="Shi X."/>
            <person name="Wang X."/>
            <person name="Wu Q."/>
            <person name="Li C."/>
            <person name="Ren X."/>
            <person name="Wang J."/>
            <person name="Wang X."/>
            <person name="Li D."/>
            <person name="Liu D."/>
            <person name="Zhang X."/>
            <person name="Ji Z."/>
            <person name="Zhao W."/>
            <person name="Sun Y."/>
            <person name="Zhang Z."/>
            <person name="Bao J."/>
            <person name="Han Y."/>
            <person name="Dong L."/>
            <person name="Ji J."/>
            <person name="Chen P."/>
            <person name="Wu S."/>
            <person name="Liu J."/>
            <person name="Xiao Y."/>
            <person name="Bu D."/>
            <person name="Tan J."/>
            <person name="Yang L."/>
            <person name="Ye C."/>
            <person name="Zhang J."/>
            <person name="Xu J."/>
            <person name="Zhou Y."/>
            <person name="Yu Y."/>
            <person name="Zhang B."/>
            <person name="Zhuang S."/>
            <person name="Wei H."/>
            <person name="Liu B."/>
            <person name="Lei M."/>
            <person name="Yu H."/>
            <person name="Li Y."/>
            <person name="Xu H."/>
            <person name="Wei S."/>
            <person name="He X."/>
            <person name="Fang L."/>
            <person name="Zhang Z."/>
            <person name="Zhang Y."/>
            <person name="Huang X."/>
            <person name="Su Z."/>
            <person name="Tong W."/>
            <person name="Li J."/>
            <person name="Tong Z."/>
            <person name="Li S."/>
            <person name="Ye J."/>
            <person name="Wang L."/>
            <person name="Fang L."/>
            <person name="Lei T."/>
            <person name="Chen C."/>
            <person name="Chen H."/>
            <person name="Xu Z."/>
            <person name="Li H."/>
            <person name="Huang H."/>
            <person name="Zhang F."/>
            <person name="Xu H."/>
            <person name="Li N."/>
            <person name="Zhao C."/>
            <person name="Li S."/>
            <person name="Dong L."/>
            <person name="Huang Y."/>
            <person name="Li L."/>
            <person name="Xi Y."/>
            <person name="Qi Q."/>
            <person name="Li W."/>
            <person name="Zhang B."/>
            <person name="Hu W."/>
            <person name="Zhang Y."/>
            <person name="Tian X."/>
            <person name="Jiao Y."/>
            <person name="Liang X."/>
            <person name="Jin J."/>
            <person name="Gao L."/>
            <person name="Zheng W."/>
            <person name="Hao B."/>
            <person name="Liu S."/>
            <person name="Wang W."/>
            <person name="Yuan L."/>
            <person name="Cao M."/>
            <person name="McDermott J."/>
            <person name="Samudrala R."/>
            <person name="Wang J."/>
            <person name="Wong G.K."/>
            <person name="Yang H."/>
        </authorList>
    </citation>
    <scope>NUCLEOTIDE SEQUENCE [LARGE SCALE GENOMIC DNA]</scope>
</reference>
<dbReference type="KEGG" id="dosa:Os03g0300700"/>
<reference evidence="2" key="4">
    <citation type="journal article" date="2007" name="Genome Res.">
        <title>Curated Genome Annotation of Oryza sativa ssp. japonica and Comparative Genome Analysis with Arabidopsis thaliana.</title>
        <authorList>
            <consortium name="The Rice Annotation Project (RAP)"/>
            <person name="Itoh T."/>
            <person name="Tanaka T."/>
            <person name="Barrero R.A."/>
            <person name="Yamasaki C."/>
            <person name="Fujii Y."/>
            <person name="Hilton P.B."/>
            <person name="Antonio B.A."/>
            <person name="Aono H."/>
            <person name="Apweiler R."/>
            <person name="Bruskiewich R."/>
            <person name="Bureau T."/>
            <person name="Burr F."/>
            <person name="Costa de Oliveira A."/>
            <person name="Fuks G."/>
            <person name="Habara T."/>
            <person name="Haberer G."/>
            <person name="Han B."/>
            <person name="Harada E."/>
            <person name="Hiraki A.T."/>
            <person name="Hirochika H."/>
            <person name="Hoen D."/>
            <person name="Hokari H."/>
            <person name="Hosokawa S."/>
            <person name="Hsing Y."/>
            <person name="Ikawa H."/>
            <person name="Ikeo K."/>
            <person name="Imanishi T."/>
            <person name="Ito Y."/>
            <person name="Jaiswal P."/>
            <person name="Kanno M."/>
            <person name="Kawahara Y."/>
            <person name="Kawamura T."/>
            <person name="Kawashima H."/>
            <person name="Khurana J.P."/>
            <person name="Kikuchi S."/>
            <person name="Komatsu S."/>
            <person name="Koyanagi K.O."/>
            <person name="Kubooka H."/>
            <person name="Lieberherr D."/>
            <person name="Lin Y.C."/>
            <person name="Lonsdale D."/>
            <person name="Matsumoto T."/>
            <person name="Matsuya A."/>
            <person name="McCombie W.R."/>
            <person name="Messing J."/>
            <person name="Miyao A."/>
            <person name="Mulder N."/>
            <person name="Nagamura Y."/>
            <person name="Nam J."/>
            <person name="Namiki N."/>
            <person name="Numa H."/>
            <person name="Nurimoto S."/>
            <person name="O'donovan C."/>
            <person name="Ohyanagi H."/>
            <person name="Okido T."/>
            <person name="Oota S."/>
            <person name="Osato N."/>
            <person name="Palmer L.E."/>
            <person name="Quetier F."/>
            <person name="Raghuvanshi S."/>
            <person name="Saichi N."/>
            <person name="Sakai H."/>
            <person name="Sakai Y."/>
            <person name="Sakata K."/>
            <person name="Sakurai T."/>
            <person name="Sato F."/>
            <person name="Sato Y."/>
            <person name="Schoof H."/>
            <person name="Seki M."/>
            <person name="Shibata M."/>
            <person name="Shimizu Y."/>
            <person name="Shinozaki K."/>
            <person name="Shinso Y."/>
            <person name="Singh N.K."/>
            <person name="Smith-White B."/>
            <person name="Takeda J."/>
            <person name="Tanino M."/>
            <person name="Tatusova T."/>
            <person name="Thongjuea S."/>
            <person name="Todokoro F."/>
            <person name="Tsugane M."/>
            <person name="Tyagi A.K."/>
            <person name="Vanavichit A."/>
            <person name="Wang A."/>
            <person name="Wing R.A."/>
            <person name="Yamaguchi K."/>
            <person name="Yamamoto M."/>
            <person name="Yamamoto N."/>
            <person name="Yu Y."/>
            <person name="Zhang H."/>
            <person name="Zhao Q."/>
            <person name="Higo K."/>
            <person name="Burr B."/>
            <person name="Gojobori T."/>
            <person name="Sasaki T."/>
        </authorList>
    </citation>
    <scope>NUCLEOTIDE SEQUENCE</scope>
</reference>
<proteinExistence type="predicted"/>
<reference evidence="3" key="7">
    <citation type="submission" date="2008-12" db="EMBL/GenBank/DDBJ databases">
        <title>Improved gene annotation of the rice (Oryza sativa) genomes.</title>
        <authorList>
            <person name="Wang J."/>
            <person name="Li R."/>
            <person name="Fan W."/>
            <person name="Huang Q."/>
            <person name="Zhang J."/>
            <person name="Zhou Y."/>
            <person name="Hu Y."/>
            <person name="Zi S."/>
            <person name="Li J."/>
            <person name="Ni P."/>
            <person name="Zheng H."/>
            <person name="Zhang Y."/>
            <person name="Zhao M."/>
            <person name="Hao Q."/>
            <person name="McDermott J."/>
            <person name="Samudrala R."/>
            <person name="Kristiansen K."/>
            <person name="Wong G.K.-S."/>
        </authorList>
    </citation>
    <scope>NUCLEOTIDE SEQUENCE</scope>
</reference>
<dbReference type="Proteomes" id="UP000007752">
    <property type="component" value="Chromosome 3"/>
</dbReference>
<reference evidence="2" key="8">
    <citation type="submission" date="2009-08" db="EMBL/GenBank/DDBJ databases">
        <title>Oryza sativa nipponbare(GA3) genomic DNA, chromosome 3.</title>
        <authorList>
            <consortium name="IRGSP(International Rice Genome Sequencing Project)"/>
        </authorList>
    </citation>
    <scope>NUCLEOTIDE SEQUENCE</scope>
</reference>
<dbReference type="HOGENOM" id="CLU_1196462_0_0_1"/>
<evidence type="ECO:0000313" key="4">
    <source>
        <dbReference type="Proteomes" id="UP000000763"/>
    </source>
</evidence>
<name>A0A8J8XIQ0_ORYSJ</name>
<dbReference type="EMBL" id="AP008209">
    <property type="protein sequence ID" value="BAF11774.1"/>
    <property type="molecule type" value="Genomic_DNA"/>
</dbReference>
<reference evidence="2" key="9">
    <citation type="submission" date="2009-08" db="EMBL/GenBank/DDBJ databases">
        <title>The Second Rice Annotation Project Meeting (RAP2).</title>
        <authorList>
            <consortium name="The Rice Annotation Project (RAP)"/>
        </authorList>
    </citation>
    <scope>NUCLEOTIDE SEQUENCE</scope>
</reference>
<evidence type="ECO:0000313" key="3">
    <source>
        <dbReference type="EMBL" id="EAZ26618.1"/>
    </source>
</evidence>
<protein>
    <submittedName>
        <fullName evidence="2">Os03g0300700 protein</fullName>
    </submittedName>
</protein>
<dbReference type="AlphaFoldDB" id="A0A8J8XIQ0"/>
<organism evidence="3">
    <name type="scientific">Oryza sativa subsp. japonica</name>
    <name type="common">Rice</name>
    <dbReference type="NCBI Taxonomy" id="39947"/>
    <lineage>
        <taxon>Eukaryota</taxon>
        <taxon>Viridiplantae</taxon>
        <taxon>Streptophyta</taxon>
        <taxon>Embryophyta</taxon>
        <taxon>Tracheophyta</taxon>
        <taxon>Spermatophyta</taxon>
        <taxon>Magnoliopsida</taxon>
        <taxon>Liliopsida</taxon>
        <taxon>Poales</taxon>
        <taxon>Poaceae</taxon>
        <taxon>BOP clade</taxon>
        <taxon>Oryzoideae</taxon>
        <taxon>Oryzeae</taxon>
        <taxon>Oryzinae</taxon>
        <taxon>Oryza</taxon>
        <taxon>Oryza sativa</taxon>
    </lineage>
</organism>
<reference evidence="2 4" key="1">
    <citation type="journal article" date="2005" name="Nature">
        <title>The map-based sequence of the rice genome.</title>
        <authorList>
            <consortium name="International rice genome sequencing project (IRGSP)"/>
            <person name="Matsumoto T."/>
            <person name="Wu J."/>
            <person name="Kanamori H."/>
            <person name="Katayose Y."/>
            <person name="Fujisawa M."/>
            <person name="Namiki N."/>
            <person name="Mizuno H."/>
            <person name="Yamamoto K."/>
            <person name="Antonio B.A."/>
            <person name="Baba T."/>
            <person name="Sakata K."/>
            <person name="Nagamura Y."/>
            <person name="Aoki H."/>
            <person name="Arikawa K."/>
            <person name="Arita K."/>
            <person name="Bito T."/>
            <person name="Chiden Y."/>
            <person name="Fujitsuka N."/>
            <person name="Fukunaka R."/>
            <person name="Hamada M."/>
            <person name="Harada C."/>
            <person name="Hayashi A."/>
            <person name="Hijishita S."/>
            <person name="Honda M."/>
            <person name="Hosokawa S."/>
            <person name="Ichikawa Y."/>
            <person name="Idonuma A."/>
            <person name="Iijima M."/>
            <person name="Ikeda M."/>
            <person name="Ikeno M."/>
            <person name="Ito K."/>
            <person name="Ito S."/>
            <person name="Ito T."/>
            <person name="Ito Y."/>
            <person name="Ito Y."/>
            <person name="Iwabuchi A."/>
            <person name="Kamiya K."/>
            <person name="Karasawa W."/>
            <person name="Kurita K."/>
            <person name="Katagiri S."/>
            <person name="Kikuta A."/>
            <person name="Kobayashi H."/>
            <person name="Kobayashi N."/>
            <person name="Machita K."/>
            <person name="Maehara T."/>
            <person name="Masukawa M."/>
            <person name="Mizubayashi T."/>
            <person name="Mukai Y."/>
            <person name="Nagasaki H."/>
            <person name="Nagata Y."/>
            <person name="Naito S."/>
            <person name="Nakashima M."/>
            <person name="Nakama Y."/>
            <person name="Nakamichi Y."/>
            <person name="Nakamura M."/>
            <person name="Meguro A."/>
            <person name="Negishi M."/>
            <person name="Ohta I."/>
            <person name="Ohta T."/>
            <person name="Okamoto M."/>
            <person name="Ono N."/>
            <person name="Saji S."/>
            <person name="Sakaguchi M."/>
            <person name="Sakai K."/>
            <person name="Shibata M."/>
            <person name="Shimokawa T."/>
            <person name="Song J."/>
            <person name="Takazaki Y."/>
            <person name="Terasawa K."/>
            <person name="Tsugane M."/>
            <person name="Tsuji K."/>
            <person name="Ueda S."/>
            <person name="Waki K."/>
            <person name="Yamagata H."/>
            <person name="Yamamoto M."/>
            <person name="Yamamoto S."/>
            <person name="Yamane H."/>
            <person name="Yoshiki S."/>
            <person name="Yoshihara R."/>
            <person name="Yukawa K."/>
            <person name="Zhong H."/>
            <person name="Yano M."/>
            <person name="Yuan Q."/>
            <person name="Ouyang S."/>
            <person name="Liu J."/>
            <person name="Jones K.M."/>
            <person name="Gansberger K."/>
            <person name="Moffat K."/>
            <person name="Hill J."/>
            <person name="Bera J."/>
            <person name="Fadrosh D."/>
            <person name="Jin S."/>
            <person name="Johri S."/>
            <person name="Kim M."/>
            <person name="Overton L."/>
            <person name="Reardon M."/>
            <person name="Tsitrin T."/>
            <person name="Vuong H."/>
            <person name="Weaver B."/>
            <person name="Ciecko A."/>
            <person name="Tallon L."/>
            <person name="Jackson J."/>
            <person name="Pai G."/>
            <person name="Aken S.V."/>
            <person name="Utterback T."/>
            <person name="Reidmuller S."/>
            <person name="Feldblyum T."/>
            <person name="Hsiao J."/>
            <person name="Zismann V."/>
            <person name="Iobst S."/>
            <person name="de Vazeille A.R."/>
            <person name="Buell C.R."/>
            <person name="Ying K."/>
            <person name="Li Y."/>
            <person name="Lu T."/>
            <person name="Huang Y."/>
            <person name="Zhao Q."/>
            <person name="Feng Q."/>
            <person name="Zhang L."/>
            <person name="Zhu J."/>
            <person name="Weng Q."/>
            <person name="Mu J."/>
            <person name="Lu Y."/>
            <person name="Fan D."/>
            <person name="Liu Y."/>
            <person name="Guan J."/>
            <person name="Zhang Y."/>
            <person name="Yu S."/>
            <person name="Liu X."/>
            <person name="Zhang Y."/>
            <person name="Hong G."/>
            <person name="Han B."/>
            <person name="Choisne N."/>
            <person name="Demange N."/>
            <person name="Orjeda G."/>
            <person name="Samain S."/>
            <person name="Cattolico L."/>
            <person name="Pelletier E."/>
            <person name="Couloux A."/>
            <person name="Segurens B."/>
            <person name="Wincker P."/>
            <person name="D'Hont A."/>
            <person name="Scarpelli C."/>
            <person name="Weissenbach J."/>
            <person name="Salanoubat M."/>
            <person name="Quetier F."/>
            <person name="Yu Y."/>
            <person name="Kim H.R."/>
            <person name="Rambo T."/>
            <person name="Currie J."/>
            <person name="Collura K."/>
            <person name="Luo M."/>
            <person name="Yang T."/>
            <person name="Ammiraju J.S.S."/>
            <person name="Engler F."/>
            <person name="Soderlund C."/>
            <person name="Wing R.A."/>
            <person name="Palmer L.E."/>
            <person name="de la Bastide M."/>
            <person name="Spiegel L."/>
            <person name="Nascimento L."/>
            <person name="Zutavern T."/>
            <person name="O'Shaughnessy A."/>
            <person name="Dike S."/>
            <person name="Dedhia N."/>
            <person name="Preston R."/>
            <person name="Balija V."/>
            <person name="McCombie W.R."/>
            <person name="Chow T."/>
            <person name="Chen H."/>
            <person name="Chung M."/>
            <person name="Chen C."/>
            <person name="Shaw J."/>
            <person name="Wu H."/>
            <person name="Hsiao K."/>
            <person name="Chao Y."/>
            <person name="Chu M."/>
            <person name="Cheng C."/>
            <person name="Hour A."/>
            <person name="Lee P."/>
            <person name="Lin S."/>
            <person name="Lin Y."/>
            <person name="Liou J."/>
            <person name="Liu S."/>
            <person name="Hsing Y."/>
            <person name="Raghuvanshi S."/>
            <person name="Mohanty A."/>
            <person name="Bharti A.K."/>
            <person name="Gaur A."/>
            <person name="Gupta V."/>
            <person name="Kumar D."/>
            <person name="Ravi V."/>
            <person name="Vij S."/>
            <person name="Kapur A."/>
            <person name="Khurana P."/>
            <person name="Khurana P."/>
            <person name="Khurana J.P."/>
            <person name="Tyagi A.K."/>
            <person name="Gaikwad K."/>
            <person name="Singh A."/>
            <person name="Dalal V."/>
            <person name="Srivastava S."/>
            <person name="Dixit A."/>
            <person name="Pal A.K."/>
            <person name="Ghazi I.A."/>
            <person name="Yadav M."/>
            <person name="Pandit A."/>
            <person name="Bhargava A."/>
            <person name="Sureshbabu K."/>
            <person name="Batra K."/>
            <person name="Sharma T.R."/>
            <person name="Mohapatra T."/>
            <person name="Singh N.K."/>
            <person name="Messing J."/>
            <person name="Nelson A.B."/>
            <person name="Fuks G."/>
            <person name="Kavchok S."/>
            <person name="Keizer G."/>
            <person name="Linton E."/>
            <person name="Llaca V."/>
            <person name="Song R."/>
            <person name="Tanyolac B."/>
            <person name="Young S."/>
            <person name="Ho-Il K."/>
            <person name="Hahn J.H."/>
            <person name="Sangsakoo G."/>
            <person name="Vanavichit A."/>
            <person name="de Mattos Luiz.A.T."/>
            <person name="Zimmer P.D."/>
            <person name="Malone G."/>
            <person name="Dellagostin O."/>
            <person name="de Oliveira A.C."/>
            <person name="Bevan M."/>
            <person name="Bancroft I."/>
            <person name="Minx P."/>
            <person name="Cordum H."/>
            <person name="Wilson R."/>
            <person name="Cheng Z."/>
            <person name="Jin W."/>
            <person name="Jiang J."/>
            <person name="Leong S.A."/>
            <person name="Iwama H."/>
            <person name="Gojobori T."/>
            <person name="Itoh T."/>
            <person name="Niimura Y."/>
            <person name="Fujii Y."/>
            <person name="Habara T."/>
            <person name="Sakai H."/>
            <person name="Sato Y."/>
            <person name="Wilson G."/>
            <person name="Kumar K."/>
            <person name="McCouch S."/>
            <person name="Juretic N."/>
            <person name="Hoen D."/>
            <person name="Wright S."/>
            <person name="Bruskiewich R."/>
            <person name="Bureau T."/>
            <person name="Miyao A."/>
            <person name="Hirochika H."/>
            <person name="Nishikawa T."/>
            <person name="Kadowaki K."/>
            <person name="Sugiura M."/>
            <person name="Burr B."/>
            <person name="Sasaki T."/>
        </authorList>
    </citation>
    <scope>NUCLEOTIDE SEQUENCE [LARGE SCALE GENOMIC DNA]</scope>
    <source>
        <strain evidence="4">cv. Nipponbare</strain>
    </source>
</reference>
<feature type="domain" description="Ty3 transposon capsid-like protein" evidence="1">
    <location>
        <begin position="108"/>
        <end position="233"/>
    </location>
</feature>